<dbReference type="RefSeq" id="WP_109019612.1">
    <property type="nucleotide sequence ID" value="NZ_AP025028.1"/>
</dbReference>
<evidence type="ECO:0000313" key="1">
    <source>
        <dbReference type="EMBL" id="BDA78621.1"/>
    </source>
</evidence>
<organism evidence="1 2">
    <name type="scientific">Leptospira kobayashii</name>
    <dbReference type="NCBI Taxonomy" id="1917830"/>
    <lineage>
        <taxon>Bacteria</taxon>
        <taxon>Pseudomonadati</taxon>
        <taxon>Spirochaetota</taxon>
        <taxon>Spirochaetia</taxon>
        <taxon>Leptospirales</taxon>
        <taxon>Leptospiraceae</taxon>
        <taxon>Leptospira</taxon>
    </lineage>
</organism>
<name>A0ABM7UIN6_9LEPT</name>
<dbReference type="EMBL" id="AP025028">
    <property type="protein sequence ID" value="BDA78621.1"/>
    <property type="molecule type" value="Genomic_DNA"/>
</dbReference>
<dbReference type="GO" id="GO:0032259">
    <property type="term" value="P:methylation"/>
    <property type="evidence" value="ECO:0007669"/>
    <property type="project" value="UniProtKB-KW"/>
</dbReference>
<protein>
    <submittedName>
        <fullName evidence="1">SAM-dependent methyltransferase</fullName>
    </submittedName>
</protein>
<dbReference type="PANTHER" id="PTHR43861:SF6">
    <property type="entry name" value="METHYLTRANSFERASE TYPE 11"/>
    <property type="match status" value="1"/>
</dbReference>
<keyword evidence="2" id="KW-1185">Reference proteome</keyword>
<evidence type="ECO:0000313" key="2">
    <source>
        <dbReference type="Proteomes" id="UP000245263"/>
    </source>
</evidence>
<keyword evidence="1" id="KW-0489">Methyltransferase</keyword>
<keyword evidence="1" id="KW-0808">Transferase</keyword>
<accession>A0ABM7UIN6</accession>
<dbReference type="GO" id="GO:0008168">
    <property type="term" value="F:methyltransferase activity"/>
    <property type="evidence" value="ECO:0007669"/>
    <property type="project" value="UniProtKB-KW"/>
</dbReference>
<dbReference type="Pfam" id="PF13489">
    <property type="entry name" value="Methyltransf_23"/>
    <property type="match status" value="1"/>
</dbReference>
<dbReference type="SUPFAM" id="SSF53335">
    <property type="entry name" value="S-adenosyl-L-methionine-dependent methyltransferases"/>
    <property type="match status" value="1"/>
</dbReference>
<reference evidence="1 2" key="1">
    <citation type="submission" date="2021-08" db="EMBL/GenBank/DDBJ databases">
        <title>Complete genome sequence of Leptospira kobayashii strain E30.</title>
        <authorList>
            <person name="Nakao R."/>
            <person name="Nakamura S."/>
            <person name="Masuzawa T."/>
            <person name="Koizumi N."/>
        </authorList>
    </citation>
    <scope>NUCLEOTIDE SEQUENCE [LARGE SCALE GENOMIC DNA]</scope>
    <source>
        <strain evidence="1 2">E30</strain>
    </source>
</reference>
<dbReference type="CDD" id="cd02440">
    <property type="entry name" value="AdoMet_MTases"/>
    <property type="match status" value="1"/>
</dbReference>
<dbReference type="Gene3D" id="3.40.50.150">
    <property type="entry name" value="Vaccinia Virus protein VP39"/>
    <property type="match status" value="1"/>
</dbReference>
<gene>
    <name evidence="1" type="ORF">LPTSP3_g15510</name>
</gene>
<dbReference type="Proteomes" id="UP000245263">
    <property type="component" value="Chromosome 1"/>
</dbReference>
<dbReference type="PANTHER" id="PTHR43861">
    <property type="entry name" value="TRANS-ACONITATE 2-METHYLTRANSFERASE-RELATED"/>
    <property type="match status" value="1"/>
</dbReference>
<dbReference type="InterPro" id="IPR029063">
    <property type="entry name" value="SAM-dependent_MTases_sf"/>
</dbReference>
<sequence length="295" mass="34563">MSEASDFLNKENPFDKTSDWKFLYTTTGNHPGLSVYKCEDHEWQAIYPRPPQKELYSEAYYKGKSEYSYIDERETEKYQAYVWDARIKNIRKFISKGHFLDIGSSFGGFLKRAKEKGFTVQGVEISDYAAGYANENGVPTFHGTFLEAKFPDKSFDVITLIEVIEHLENPKLIFQEITRILKPGGLLVLQTANFEGWQAKEEKANYHYYMPGHVYYYSDSVLKEILTRLNYDRFISYFGVDFPLSAKLLKSRGSFKSILDYIKWIRIAFYHFQSKRKKNGFPLTSSYVLYAFRSR</sequence>
<proteinExistence type="predicted"/>